<evidence type="ECO:0000313" key="2">
    <source>
        <dbReference type="Proteomes" id="UP000499080"/>
    </source>
</evidence>
<protein>
    <submittedName>
        <fullName evidence="1">Uncharacterized protein</fullName>
    </submittedName>
</protein>
<comment type="caution">
    <text evidence="1">The sequence shown here is derived from an EMBL/GenBank/DDBJ whole genome shotgun (WGS) entry which is preliminary data.</text>
</comment>
<reference evidence="1 2" key="1">
    <citation type="journal article" date="2019" name="Sci. Rep.">
        <title>Orb-weaving spider Araneus ventricosus genome elucidates the spidroin gene catalogue.</title>
        <authorList>
            <person name="Kono N."/>
            <person name="Nakamura H."/>
            <person name="Ohtoshi R."/>
            <person name="Moran D.A.P."/>
            <person name="Shinohara A."/>
            <person name="Yoshida Y."/>
            <person name="Fujiwara M."/>
            <person name="Mori M."/>
            <person name="Tomita M."/>
            <person name="Arakawa K."/>
        </authorList>
    </citation>
    <scope>NUCLEOTIDE SEQUENCE [LARGE SCALE GENOMIC DNA]</scope>
</reference>
<dbReference type="Proteomes" id="UP000499080">
    <property type="component" value="Unassembled WGS sequence"/>
</dbReference>
<sequence>MRRPPFYRDTTRHRRWALRATSPLLYLPKEREPAYLSGSFSSVNFVMLGS</sequence>
<feature type="non-terminal residue" evidence="1">
    <location>
        <position position="50"/>
    </location>
</feature>
<accession>A0A4Y2PVB3</accession>
<organism evidence="1 2">
    <name type="scientific">Araneus ventricosus</name>
    <name type="common">Orbweaver spider</name>
    <name type="synonym">Epeira ventricosa</name>
    <dbReference type="NCBI Taxonomy" id="182803"/>
    <lineage>
        <taxon>Eukaryota</taxon>
        <taxon>Metazoa</taxon>
        <taxon>Ecdysozoa</taxon>
        <taxon>Arthropoda</taxon>
        <taxon>Chelicerata</taxon>
        <taxon>Arachnida</taxon>
        <taxon>Araneae</taxon>
        <taxon>Araneomorphae</taxon>
        <taxon>Entelegynae</taxon>
        <taxon>Araneoidea</taxon>
        <taxon>Araneidae</taxon>
        <taxon>Araneus</taxon>
    </lineage>
</organism>
<gene>
    <name evidence="1" type="ORF">AVEN_80472_1</name>
</gene>
<proteinExistence type="predicted"/>
<dbReference type="EMBL" id="BGPR01012206">
    <property type="protein sequence ID" value="GBN55032.1"/>
    <property type="molecule type" value="Genomic_DNA"/>
</dbReference>
<name>A0A4Y2PVB3_ARAVE</name>
<keyword evidence="2" id="KW-1185">Reference proteome</keyword>
<dbReference type="AlphaFoldDB" id="A0A4Y2PVB3"/>
<evidence type="ECO:0000313" key="1">
    <source>
        <dbReference type="EMBL" id="GBN55032.1"/>
    </source>
</evidence>